<accession>A0AAI9ZSJ0</accession>
<organism evidence="2 3">
    <name type="scientific">Colletotrichum phormii</name>
    <dbReference type="NCBI Taxonomy" id="359342"/>
    <lineage>
        <taxon>Eukaryota</taxon>
        <taxon>Fungi</taxon>
        <taxon>Dikarya</taxon>
        <taxon>Ascomycota</taxon>
        <taxon>Pezizomycotina</taxon>
        <taxon>Sordariomycetes</taxon>
        <taxon>Hypocreomycetidae</taxon>
        <taxon>Glomerellales</taxon>
        <taxon>Glomerellaceae</taxon>
        <taxon>Colletotrichum</taxon>
        <taxon>Colletotrichum acutatum species complex</taxon>
    </lineage>
</organism>
<dbReference type="AlphaFoldDB" id="A0AAI9ZSJ0"/>
<dbReference type="GeneID" id="85471095"/>
<protein>
    <submittedName>
        <fullName evidence="2">Uncharacterized protein</fullName>
    </submittedName>
</protein>
<sequence length="164" mass="18458">MAVPIRMNTRQVRTEWITRSPCGLPTGEAPAMAAMAAMLLSAQPVKFVMPVALPSFPTYSIKLPDISNIHFLSRLSVRDSPGQETARDTRHRERRPHFMFQLCPDPSRVGSSRSSLRLNPCHSSVRRPSPISSEKPHFGLCLRTLPLLTNVGFRVITEYTHIMH</sequence>
<keyword evidence="3" id="KW-1185">Reference proteome</keyword>
<evidence type="ECO:0000313" key="2">
    <source>
        <dbReference type="EMBL" id="KAK1636228.1"/>
    </source>
</evidence>
<name>A0AAI9ZSJ0_9PEZI</name>
<proteinExistence type="predicted"/>
<dbReference type="RefSeq" id="XP_060444835.1">
    <property type="nucleotide sequence ID" value="XM_060586233.1"/>
</dbReference>
<feature type="region of interest" description="Disordered" evidence="1">
    <location>
        <begin position="109"/>
        <end position="130"/>
    </location>
</feature>
<gene>
    <name evidence="2" type="ORF">BDP81DRAFT_35292</name>
</gene>
<evidence type="ECO:0000313" key="3">
    <source>
        <dbReference type="Proteomes" id="UP001243989"/>
    </source>
</evidence>
<dbReference type="EMBL" id="JAHMHQ010000011">
    <property type="protein sequence ID" value="KAK1636228.1"/>
    <property type="molecule type" value="Genomic_DNA"/>
</dbReference>
<reference evidence="2" key="1">
    <citation type="submission" date="2021-06" db="EMBL/GenBank/DDBJ databases">
        <title>Comparative genomics, transcriptomics and evolutionary studies reveal genomic signatures of adaptation to plant cell wall in hemibiotrophic fungi.</title>
        <authorList>
            <consortium name="DOE Joint Genome Institute"/>
            <person name="Baroncelli R."/>
            <person name="Diaz J.F."/>
            <person name="Benocci T."/>
            <person name="Peng M."/>
            <person name="Battaglia E."/>
            <person name="Haridas S."/>
            <person name="Andreopoulos W."/>
            <person name="Labutti K."/>
            <person name="Pangilinan J."/>
            <person name="Floch G.L."/>
            <person name="Makela M.R."/>
            <person name="Henrissat B."/>
            <person name="Grigoriev I.V."/>
            <person name="Crouch J.A."/>
            <person name="De Vries R.P."/>
            <person name="Sukno S.A."/>
            <person name="Thon M.R."/>
        </authorList>
    </citation>
    <scope>NUCLEOTIDE SEQUENCE</scope>
    <source>
        <strain evidence="2">CBS 102054</strain>
    </source>
</reference>
<comment type="caution">
    <text evidence="2">The sequence shown here is derived from an EMBL/GenBank/DDBJ whole genome shotgun (WGS) entry which is preliminary data.</text>
</comment>
<evidence type="ECO:0000256" key="1">
    <source>
        <dbReference type="SAM" id="MobiDB-lite"/>
    </source>
</evidence>
<dbReference type="Proteomes" id="UP001243989">
    <property type="component" value="Unassembled WGS sequence"/>
</dbReference>